<name>A0A179BQB4_ACIFR</name>
<comment type="caution">
    <text evidence="1">The sequence shown here is derived from an EMBL/GenBank/DDBJ whole genome shotgun (WGS) entry which is preliminary data.</text>
</comment>
<dbReference type="AlphaFoldDB" id="A0A179BQB4"/>
<sequence length="108" mass="12142">MYFHSDPQLAEWLAALVEVLPLSRQWHITGTMHPEHGLCFLLSPLEQEPILGAGTKNRTDLAMLAKTIPEYTGHPGQHYSTYLEKKDAARHLVGNRMNAADLTTRSFS</sequence>
<organism evidence="1 2">
    <name type="scientific">Acidithiobacillus ferrooxidans</name>
    <name type="common">Thiobacillus ferrooxidans</name>
    <dbReference type="NCBI Taxonomy" id="920"/>
    <lineage>
        <taxon>Bacteria</taxon>
        <taxon>Pseudomonadati</taxon>
        <taxon>Pseudomonadota</taxon>
        <taxon>Acidithiobacillia</taxon>
        <taxon>Acidithiobacillales</taxon>
        <taxon>Acidithiobacillaceae</taxon>
        <taxon>Acidithiobacillus</taxon>
    </lineage>
</organism>
<gene>
    <name evidence="1" type="ORF">A4H96_00895</name>
</gene>
<dbReference type="Proteomes" id="UP000078302">
    <property type="component" value="Unassembled WGS sequence"/>
</dbReference>
<dbReference type="RefSeq" id="WP_064217832.1">
    <property type="nucleotide sequence ID" value="NZ_LVXZ01000012.1"/>
</dbReference>
<proteinExistence type="predicted"/>
<evidence type="ECO:0000313" key="1">
    <source>
        <dbReference type="EMBL" id="OAP93331.1"/>
    </source>
</evidence>
<dbReference type="EMBL" id="LVXZ01000012">
    <property type="protein sequence ID" value="OAP93331.1"/>
    <property type="molecule type" value="Genomic_DNA"/>
</dbReference>
<protein>
    <submittedName>
        <fullName evidence="1">Uncharacterized protein</fullName>
    </submittedName>
</protein>
<accession>A0A179BQB4</accession>
<evidence type="ECO:0000313" key="2">
    <source>
        <dbReference type="Proteomes" id="UP000078302"/>
    </source>
</evidence>
<keyword evidence="2" id="KW-1185">Reference proteome</keyword>
<reference evidence="1 2" key="1">
    <citation type="submission" date="2016-04" db="EMBL/GenBank/DDBJ databases">
        <title>Acidithiobacillus ferrooxidans genome sequencing and assembly.</title>
        <authorList>
            <person name="Zhou Z."/>
        </authorList>
    </citation>
    <scope>NUCLEOTIDE SEQUENCE [LARGE SCALE GENOMIC DNA]</scope>
    <source>
        <strain evidence="1 2">BY0502</strain>
    </source>
</reference>